<evidence type="ECO:0000313" key="3">
    <source>
        <dbReference type="Proteomes" id="UP000183987"/>
    </source>
</evidence>
<dbReference type="STRING" id="366533.SAMN05444339_101947"/>
<evidence type="ECO:0008006" key="4">
    <source>
        <dbReference type="Google" id="ProtNLM"/>
    </source>
</evidence>
<name>A0A1M4V4V7_LOKAT</name>
<evidence type="ECO:0000256" key="1">
    <source>
        <dbReference type="SAM" id="SignalP"/>
    </source>
</evidence>
<dbReference type="AlphaFoldDB" id="A0A1M4V4V7"/>
<evidence type="ECO:0000313" key="2">
    <source>
        <dbReference type="EMBL" id="SHE63950.1"/>
    </source>
</evidence>
<protein>
    <recommendedName>
        <fullName evidence="4">Transferrin-binding protein B C-lobe/N-lobe beta barrel domain-containing protein</fullName>
    </recommendedName>
</protein>
<dbReference type="InterPro" id="IPR011250">
    <property type="entry name" value="OMP/PagP_B-barrel"/>
</dbReference>
<dbReference type="RefSeq" id="WP_072855980.1">
    <property type="nucleotide sequence ID" value="NZ_FQUE01000001.1"/>
</dbReference>
<feature type="signal peptide" evidence="1">
    <location>
        <begin position="1"/>
        <end position="18"/>
    </location>
</feature>
<keyword evidence="1" id="KW-0732">Signal</keyword>
<feature type="chain" id="PRO_5012409167" description="Transferrin-binding protein B C-lobe/N-lobe beta barrel domain-containing protein" evidence="1">
    <location>
        <begin position="19"/>
        <end position="221"/>
    </location>
</feature>
<accession>A0A1M4V4V7</accession>
<dbReference type="OrthoDB" id="7652038at2"/>
<organism evidence="2 3">
    <name type="scientific">Loktanella atrilutea</name>
    <dbReference type="NCBI Taxonomy" id="366533"/>
    <lineage>
        <taxon>Bacteria</taxon>
        <taxon>Pseudomonadati</taxon>
        <taxon>Pseudomonadota</taxon>
        <taxon>Alphaproteobacteria</taxon>
        <taxon>Rhodobacterales</taxon>
        <taxon>Roseobacteraceae</taxon>
        <taxon>Loktanella</taxon>
    </lineage>
</organism>
<dbReference type="SUPFAM" id="SSF56925">
    <property type="entry name" value="OMPA-like"/>
    <property type="match status" value="1"/>
</dbReference>
<dbReference type="Proteomes" id="UP000183987">
    <property type="component" value="Unassembled WGS sequence"/>
</dbReference>
<dbReference type="EMBL" id="FQUE01000001">
    <property type="protein sequence ID" value="SHE63950.1"/>
    <property type="molecule type" value="Genomic_DNA"/>
</dbReference>
<dbReference type="Gene3D" id="2.40.160.90">
    <property type="match status" value="1"/>
</dbReference>
<gene>
    <name evidence="2" type="ORF">SAMN05444339_101947</name>
</gene>
<proteinExistence type="predicted"/>
<keyword evidence="3" id="KW-1185">Reference proteome</keyword>
<sequence length="221" mass="22014">MISITRNSLLALALGALAACGGTTVPLPAPGGNAYPGDNLLSSGGAGRLSLREIQTVGERLAPGYNAAGVTTKAAVPVSGRANYLGYVSGNMQAANLNSGQPVGLNGLTELGVDFGSQRVGGTVGNFVTSSGNQIAGNLNIDGTLNRSINRSQVTILGDVNGTINGGTIGVDGTITDNQGRAGGFKGNSAQYIGLPMRGAINANGRPGTFALDGVLGRTSR</sequence>
<reference evidence="3" key="1">
    <citation type="submission" date="2016-11" db="EMBL/GenBank/DDBJ databases">
        <authorList>
            <person name="Varghese N."/>
            <person name="Submissions S."/>
        </authorList>
    </citation>
    <scope>NUCLEOTIDE SEQUENCE [LARGE SCALE GENOMIC DNA]</scope>
    <source>
        <strain evidence="3">DSM 29326</strain>
    </source>
</reference>
<dbReference type="PROSITE" id="PS51257">
    <property type="entry name" value="PROKAR_LIPOPROTEIN"/>
    <property type="match status" value="1"/>
</dbReference>